<dbReference type="EMBL" id="CP117884">
    <property type="protein sequence ID" value="WDF83289.1"/>
    <property type="molecule type" value="Genomic_DNA"/>
</dbReference>
<dbReference type="SMART" id="SM01022">
    <property type="entry name" value="ASCH"/>
    <property type="match status" value="1"/>
</dbReference>
<dbReference type="InterPro" id="IPR015947">
    <property type="entry name" value="PUA-like_sf"/>
</dbReference>
<dbReference type="PIRSF" id="PIRSF021320">
    <property type="entry name" value="DUF984"/>
    <property type="match status" value="1"/>
</dbReference>
<dbReference type="SUPFAM" id="SSF88697">
    <property type="entry name" value="PUA domain-like"/>
    <property type="match status" value="1"/>
</dbReference>
<dbReference type="InterPro" id="IPR007374">
    <property type="entry name" value="ASCH_domain"/>
</dbReference>
<name>A0ABY7WW48_9LACO</name>
<reference evidence="2 3" key="1">
    <citation type="submission" date="2023-02" db="EMBL/GenBank/DDBJ databases">
        <title>Genome sequence of Lacticaseibacillus sp. KACC 23028.</title>
        <authorList>
            <person name="Kim S."/>
            <person name="Heo J."/>
            <person name="Kwon S.-W."/>
        </authorList>
    </citation>
    <scope>NUCLEOTIDE SEQUENCE [LARGE SCALE GENOMIC DNA]</scope>
    <source>
        <strain evidence="2 3">KACC 23028</strain>
    </source>
</reference>
<dbReference type="InterPro" id="IPR009326">
    <property type="entry name" value="DUF984"/>
</dbReference>
<dbReference type="Gene3D" id="3.10.400.10">
    <property type="entry name" value="Sulfate adenylyltransferase"/>
    <property type="match status" value="1"/>
</dbReference>
<evidence type="ECO:0000313" key="2">
    <source>
        <dbReference type="EMBL" id="WDF83289.1"/>
    </source>
</evidence>
<evidence type="ECO:0000313" key="3">
    <source>
        <dbReference type="Proteomes" id="UP001220377"/>
    </source>
</evidence>
<gene>
    <name evidence="2" type="ORF">PQ472_03355</name>
</gene>
<dbReference type="PANTHER" id="PTHR39203">
    <property type="entry name" value="CYTOPLASMIC PROTEIN-RELATED"/>
    <property type="match status" value="1"/>
</dbReference>
<dbReference type="PANTHER" id="PTHR39203:SF1">
    <property type="entry name" value="CYTOPLASMIC PROTEIN"/>
    <property type="match status" value="1"/>
</dbReference>
<proteinExistence type="predicted"/>
<sequence length="155" mass="17294">MTPEYYFEKAKRALHLDATTPLDDAYALGATPTEANELAQLVLKGTKTATSSAYDLYEPSDEMPFVGEYDVIVDAMGDPVCVTMTDSVRVVPYSEVDADHARREGEGDRSLDYWQQVHSKFFTTEFAQAGRQFDPAKAQLVLETFHVVYPAAKQD</sequence>
<dbReference type="Proteomes" id="UP001220377">
    <property type="component" value="Chromosome"/>
</dbReference>
<feature type="domain" description="ASCH" evidence="1">
    <location>
        <begin position="26"/>
        <end position="149"/>
    </location>
</feature>
<evidence type="ECO:0000259" key="1">
    <source>
        <dbReference type="SMART" id="SM01022"/>
    </source>
</evidence>
<keyword evidence="3" id="KW-1185">Reference proteome</keyword>
<organism evidence="2 3">
    <name type="scientific">Lacticaseibacillus pabuli</name>
    <dbReference type="NCBI Taxonomy" id="3025672"/>
    <lineage>
        <taxon>Bacteria</taxon>
        <taxon>Bacillati</taxon>
        <taxon>Bacillota</taxon>
        <taxon>Bacilli</taxon>
        <taxon>Lactobacillales</taxon>
        <taxon>Lactobacillaceae</taxon>
        <taxon>Lacticaseibacillus</taxon>
    </lineage>
</organism>
<protein>
    <submittedName>
        <fullName evidence="2">ASCH domain-containing protein</fullName>
    </submittedName>
</protein>
<accession>A0ABY7WW48</accession>
<dbReference type="Pfam" id="PF04266">
    <property type="entry name" value="ASCH"/>
    <property type="match status" value="1"/>
</dbReference>
<dbReference type="CDD" id="cd06553">
    <property type="entry name" value="ASCH_Ef3133_like"/>
    <property type="match status" value="1"/>
</dbReference>
<dbReference type="RefSeq" id="WP_274261350.1">
    <property type="nucleotide sequence ID" value="NZ_CP117884.1"/>
</dbReference>